<keyword evidence="16" id="KW-1185">Reference proteome</keyword>
<dbReference type="InterPro" id="IPR036554">
    <property type="entry name" value="GHMP_kinase_C_sf"/>
</dbReference>
<keyword evidence="5" id="KW-0808">Transferase</keyword>
<dbReference type="InterPro" id="IPR020568">
    <property type="entry name" value="Ribosomal_Su5_D2-typ_SF"/>
</dbReference>
<dbReference type="Pfam" id="PF10509">
    <property type="entry name" value="GalKase_gal_bdg"/>
    <property type="match status" value="1"/>
</dbReference>
<dbReference type="Pfam" id="PF00288">
    <property type="entry name" value="GHMP_kinases_N"/>
    <property type="match status" value="1"/>
</dbReference>
<keyword evidence="7" id="KW-0418">Kinase</keyword>
<evidence type="ECO:0000259" key="12">
    <source>
        <dbReference type="Pfam" id="PF00288"/>
    </source>
</evidence>
<protein>
    <recommendedName>
        <fullName evidence="4">Galactokinase</fullName>
        <ecNumber evidence="3">2.7.1.6</ecNumber>
    </recommendedName>
    <alternativeName>
        <fullName evidence="9">Galactose kinase</fullName>
    </alternativeName>
</protein>
<evidence type="ECO:0000256" key="7">
    <source>
        <dbReference type="ARBA" id="ARBA00022777"/>
    </source>
</evidence>
<evidence type="ECO:0000256" key="10">
    <source>
        <dbReference type="ARBA" id="ARBA00049538"/>
    </source>
</evidence>
<dbReference type="PROSITE" id="PS00106">
    <property type="entry name" value="GALACTOKINASE"/>
    <property type="match status" value="1"/>
</dbReference>
<comment type="similarity">
    <text evidence="2">Belongs to the GHMP kinase family. GalK subfamily.</text>
</comment>
<evidence type="ECO:0000259" key="14">
    <source>
        <dbReference type="Pfam" id="PF10509"/>
    </source>
</evidence>
<evidence type="ECO:0000256" key="3">
    <source>
        <dbReference type="ARBA" id="ARBA00012315"/>
    </source>
</evidence>
<feature type="domain" description="GHMP kinase C-terminal" evidence="13">
    <location>
        <begin position="485"/>
        <end position="557"/>
    </location>
</feature>
<evidence type="ECO:0000256" key="5">
    <source>
        <dbReference type="ARBA" id="ARBA00022679"/>
    </source>
</evidence>
<evidence type="ECO:0000313" key="15">
    <source>
        <dbReference type="EMBL" id="SCV70910.1"/>
    </source>
</evidence>
<dbReference type="InterPro" id="IPR000705">
    <property type="entry name" value="Galactokinase"/>
</dbReference>
<accession>A0A238FAM7</accession>
<dbReference type="SUPFAM" id="SSF55060">
    <property type="entry name" value="GHMP Kinase, C-terminal domain"/>
    <property type="match status" value="1"/>
</dbReference>
<dbReference type="PRINTS" id="PR00959">
    <property type="entry name" value="MEVGALKINASE"/>
</dbReference>
<reference evidence="16" key="1">
    <citation type="submission" date="2016-09" db="EMBL/GenBank/DDBJ databases">
        <authorList>
            <person name="Jeantristanb JTB J.-T."/>
            <person name="Ricardo R."/>
        </authorList>
    </citation>
    <scope>NUCLEOTIDE SEQUENCE [LARGE SCALE GENOMIC DNA]</scope>
</reference>
<evidence type="ECO:0000313" key="16">
    <source>
        <dbReference type="Proteomes" id="UP000198372"/>
    </source>
</evidence>
<dbReference type="PROSITE" id="PS00627">
    <property type="entry name" value="GHMP_KINASES_ATP"/>
    <property type="match status" value="1"/>
</dbReference>
<comment type="pathway">
    <text evidence="1">Carbohydrate metabolism; galactose metabolism.</text>
</comment>
<dbReference type="InterPro" id="IPR019539">
    <property type="entry name" value="GalKase_N"/>
</dbReference>
<dbReference type="InterPro" id="IPR013750">
    <property type="entry name" value="GHMP_kinase_C_dom"/>
</dbReference>
<dbReference type="PANTHER" id="PTHR10457">
    <property type="entry name" value="MEVALONATE KINASE/GALACTOKINASE"/>
    <property type="match status" value="1"/>
</dbReference>
<gene>
    <name evidence="15" type="ORF">BQ2448_3672</name>
</gene>
<evidence type="ECO:0000256" key="6">
    <source>
        <dbReference type="ARBA" id="ARBA00022741"/>
    </source>
</evidence>
<dbReference type="Gene3D" id="3.30.230.10">
    <property type="match status" value="1"/>
</dbReference>
<name>A0A238FAM7_9BASI</name>
<evidence type="ECO:0000259" key="13">
    <source>
        <dbReference type="Pfam" id="PF08544"/>
    </source>
</evidence>
<dbReference type="Pfam" id="PF08544">
    <property type="entry name" value="GHMP_kinases_C"/>
    <property type="match status" value="1"/>
</dbReference>
<evidence type="ECO:0000256" key="1">
    <source>
        <dbReference type="ARBA" id="ARBA00004947"/>
    </source>
</evidence>
<dbReference type="SUPFAM" id="SSF54211">
    <property type="entry name" value="Ribosomal protein S5 domain 2-like"/>
    <property type="match status" value="1"/>
</dbReference>
<feature type="domain" description="Galactokinase N-terminal" evidence="14">
    <location>
        <begin position="47"/>
        <end position="94"/>
    </location>
</feature>
<dbReference type="InterPro" id="IPR006204">
    <property type="entry name" value="GHMP_kinase_N_dom"/>
</dbReference>
<evidence type="ECO:0000256" key="11">
    <source>
        <dbReference type="SAM" id="MobiDB-lite"/>
    </source>
</evidence>
<sequence>MSGNLESNPDSSGSSSASIPVTSSLEHVYAPSSLPQQQLRWAQLQQLFEAQYGVKAQAVARAPGRVNIIGEHIDYCGFSVLPAAVERDVLIALSVSPKETSDYPQPSRPDHTVIILRNVDEKFSPTHFDVDLNSSAWDVQMPKPHHWSSYFIAGTKGVLGHLYSRTAYLPSTGTHPSHILMLVSGSVPEGSGLSSSSALTIASSIAILHVVGRISGPDAIDRKAMTEVAIASERLVGVNSGGMDQAASVFSQPLHLLHIAFVPTLHASLVPLPKPTPGFAFVVANSLVTSNKAVTAKYCYNLRVAETRVGALLLAKHLGFSPAPGITFKTILDQYCSSPPYQPGPKSRKHRSSPLTRDTISPDGPTMAAKPSSPLPPDNANCIYEIKTMLGLAIDALGGPGMEDGLTWAEIAEKLGRDVHDLEKEATGGQQVEPIGGKLKVWKRARHILEEAKRVFQFVEILSESYSGDASKESSGSTKTGSQVLQEMGDLMNESMRSCQEDYECSCPALDELVDLARTNGAIGSRLTGAGWGGATVSLVEENKVADFIKALKEGYYRKNFPKMEEQELDQVIFATKAEAGAGVVVF</sequence>
<dbReference type="GO" id="GO:0006012">
    <property type="term" value="P:galactose metabolic process"/>
    <property type="evidence" value="ECO:0007669"/>
    <property type="project" value="UniProtKB-UniPathway"/>
</dbReference>
<dbReference type="InterPro" id="IPR019741">
    <property type="entry name" value="Galactokinase_CS"/>
</dbReference>
<dbReference type="OrthoDB" id="187738at2759"/>
<evidence type="ECO:0000256" key="8">
    <source>
        <dbReference type="ARBA" id="ARBA00022840"/>
    </source>
</evidence>
<proteinExistence type="inferred from homology"/>
<dbReference type="PANTHER" id="PTHR10457:SF7">
    <property type="entry name" value="GALACTOKINASE-RELATED"/>
    <property type="match status" value="1"/>
</dbReference>
<evidence type="ECO:0000256" key="9">
    <source>
        <dbReference type="ARBA" id="ARBA00029590"/>
    </source>
</evidence>
<dbReference type="GO" id="GO:0005524">
    <property type="term" value="F:ATP binding"/>
    <property type="evidence" value="ECO:0007669"/>
    <property type="project" value="UniProtKB-KW"/>
</dbReference>
<evidence type="ECO:0000256" key="2">
    <source>
        <dbReference type="ARBA" id="ARBA00006566"/>
    </source>
</evidence>
<dbReference type="AlphaFoldDB" id="A0A238FAM7"/>
<feature type="domain" description="GHMP kinase N-terminal" evidence="12">
    <location>
        <begin position="178"/>
        <end position="251"/>
    </location>
</feature>
<dbReference type="InterPro" id="IPR014721">
    <property type="entry name" value="Ribsml_uS5_D2-typ_fold_subgr"/>
</dbReference>
<dbReference type="UniPathway" id="UPA00214"/>
<dbReference type="EC" id="2.7.1.6" evidence="3"/>
<keyword evidence="6" id="KW-0547">Nucleotide-binding</keyword>
<dbReference type="EMBL" id="FMSP01000006">
    <property type="protein sequence ID" value="SCV70910.1"/>
    <property type="molecule type" value="Genomic_DNA"/>
</dbReference>
<comment type="catalytic activity">
    <reaction evidence="10">
        <text>alpha-D-galactose + ATP = alpha-D-galactose 1-phosphate + ADP + H(+)</text>
        <dbReference type="Rhea" id="RHEA:13553"/>
        <dbReference type="ChEBI" id="CHEBI:15378"/>
        <dbReference type="ChEBI" id="CHEBI:28061"/>
        <dbReference type="ChEBI" id="CHEBI:30616"/>
        <dbReference type="ChEBI" id="CHEBI:58336"/>
        <dbReference type="ChEBI" id="CHEBI:456216"/>
        <dbReference type="EC" id="2.7.1.6"/>
    </reaction>
    <physiologicalReaction direction="left-to-right" evidence="10">
        <dbReference type="Rhea" id="RHEA:13554"/>
    </physiologicalReaction>
</comment>
<dbReference type="Gene3D" id="3.30.70.890">
    <property type="entry name" value="GHMP kinase, C-terminal domain"/>
    <property type="match status" value="1"/>
</dbReference>
<dbReference type="InterPro" id="IPR006203">
    <property type="entry name" value="GHMP_knse_ATP-bd_CS"/>
</dbReference>
<evidence type="ECO:0000256" key="4">
    <source>
        <dbReference type="ARBA" id="ARBA00019487"/>
    </source>
</evidence>
<dbReference type="NCBIfam" id="TIGR00131">
    <property type="entry name" value="gal_kin"/>
    <property type="match status" value="1"/>
</dbReference>
<organism evidence="15 16">
    <name type="scientific">Microbotryum intermedium</name>
    <dbReference type="NCBI Taxonomy" id="269621"/>
    <lineage>
        <taxon>Eukaryota</taxon>
        <taxon>Fungi</taxon>
        <taxon>Dikarya</taxon>
        <taxon>Basidiomycota</taxon>
        <taxon>Pucciniomycotina</taxon>
        <taxon>Microbotryomycetes</taxon>
        <taxon>Microbotryales</taxon>
        <taxon>Microbotryaceae</taxon>
        <taxon>Microbotryum</taxon>
    </lineage>
</organism>
<dbReference type="STRING" id="269621.A0A238FAM7"/>
<dbReference type="GO" id="GO:0004335">
    <property type="term" value="F:galactokinase activity"/>
    <property type="evidence" value="ECO:0007669"/>
    <property type="project" value="UniProtKB-EC"/>
</dbReference>
<dbReference type="Proteomes" id="UP000198372">
    <property type="component" value="Unassembled WGS sequence"/>
</dbReference>
<dbReference type="GO" id="GO:0005829">
    <property type="term" value="C:cytosol"/>
    <property type="evidence" value="ECO:0007669"/>
    <property type="project" value="TreeGrafter"/>
</dbReference>
<keyword evidence="8" id="KW-0067">ATP-binding</keyword>
<feature type="region of interest" description="Disordered" evidence="11">
    <location>
        <begin position="339"/>
        <end position="375"/>
    </location>
</feature>